<dbReference type="InterPro" id="IPR023674">
    <property type="entry name" value="Ribosomal_uL1-like"/>
</dbReference>
<evidence type="ECO:0000313" key="5">
    <source>
        <dbReference type="EMBL" id="KAH0820223.1"/>
    </source>
</evidence>
<dbReference type="GO" id="GO:0005840">
    <property type="term" value="C:ribosome"/>
    <property type="evidence" value="ECO:0007669"/>
    <property type="project" value="UniProtKB-KW"/>
</dbReference>
<evidence type="ECO:0000313" key="6">
    <source>
        <dbReference type="Proteomes" id="UP000719412"/>
    </source>
</evidence>
<dbReference type="PANTHER" id="PTHR36427:SF3">
    <property type="entry name" value="LARGE RIBOSOMAL SUBUNIT PROTEIN UL1M"/>
    <property type="match status" value="1"/>
</dbReference>
<comment type="similarity">
    <text evidence="1">Belongs to the universal ribosomal protein uL1 family.</text>
</comment>
<name>A0A8J6LIJ0_TENMO</name>
<dbReference type="AlphaFoldDB" id="A0A8J6LIJ0"/>
<keyword evidence="6" id="KW-1185">Reference proteome</keyword>
<comment type="caution">
    <text evidence="5">The sequence shown here is derived from an EMBL/GenBank/DDBJ whole genome shotgun (WGS) entry which is preliminary data.</text>
</comment>
<dbReference type="PANTHER" id="PTHR36427">
    <property type="entry name" value="54S RIBOSOMAL PROTEIN L1, MITOCHONDRIAL"/>
    <property type="match status" value="1"/>
</dbReference>
<accession>A0A8J6LIJ0</accession>
<dbReference type="InterPro" id="IPR016095">
    <property type="entry name" value="Ribosomal_uL1_3-a/b-sand"/>
</dbReference>
<dbReference type="Gene3D" id="3.30.190.20">
    <property type="match status" value="1"/>
</dbReference>
<proteinExistence type="inferred from homology"/>
<dbReference type="SUPFAM" id="SSF56808">
    <property type="entry name" value="Ribosomal protein L1"/>
    <property type="match status" value="1"/>
</dbReference>
<gene>
    <name evidence="5" type="ORF">GEV33_002568</name>
</gene>
<keyword evidence="3" id="KW-0687">Ribonucleoprotein</keyword>
<evidence type="ECO:0008006" key="7">
    <source>
        <dbReference type="Google" id="ProtNLM"/>
    </source>
</evidence>
<dbReference type="Gene3D" id="3.40.50.790">
    <property type="match status" value="1"/>
</dbReference>
<dbReference type="Proteomes" id="UP000719412">
    <property type="component" value="Unassembled WGS sequence"/>
</dbReference>
<dbReference type="InterPro" id="IPR028364">
    <property type="entry name" value="Ribosomal_uL1/biogenesis"/>
</dbReference>
<protein>
    <recommendedName>
        <fullName evidence="7">39S ribosomal protein L1, mitochondrial</fullName>
    </recommendedName>
</protein>
<evidence type="ECO:0000256" key="1">
    <source>
        <dbReference type="ARBA" id="ARBA00010531"/>
    </source>
</evidence>
<keyword evidence="2" id="KW-0689">Ribosomal protein</keyword>
<evidence type="ECO:0000256" key="4">
    <source>
        <dbReference type="SAM" id="MobiDB-lite"/>
    </source>
</evidence>
<evidence type="ECO:0000256" key="2">
    <source>
        <dbReference type="ARBA" id="ARBA00022980"/>
    </source>
</evidence>
<reference evidence="5" key="2">
    <citation type="submission" date="2021-08" db="EMBL/GenBank/DDBJ databases">
        <authorList>
            <person name="Eriksson T."/>
        </authorList>
    </citation>
    <scope>NUCLEOTIDE SEQUENCE</scope>
    <source>
        <strain evidence="5">Stoneville</strain>
        <tissue evidence="5">Whole head</tissue>
    </source>
</reference>
<dbReference type="EMBL" id="JABDTM020012596">
    <property type="protein sequence ID" value="KAH0820223.1"/>
    <property type="molecule type" value="Genomic_DNA"/>
</dbReference>
<evidence type="ECO:0000256" key="3">
    <source>
        <dbReference type="ARBA" id="ARBA00023274"/>
    </source>
</evidence>
<organism evidence="5 6">
    <name type="scientific">Tenebrio molitor</name>
    <name type="common">Yellow mealworm beetle</name>
    <dbReference type="NCBI Taxonomy" id="7067"/>
    <lineage>
        <taxon>Eukaryota</taxon>
        <taxon>Metazoa</taxon>
        <taxon>Ecdysozoa</taxon>
        <taxon>Arthropoda</taxon>
        <taxon>Hexapoda</taxon>
        <taxon>Insecta</taxon>
        <taxon>Pterygota</taxon>
        <taxon>Neoptera</taxon>
        <taxon>Endopterygota</taxon>
        <taxon>Coleoptera</taxon>
        <taxon>Polyphaga</taxon>
        <taxon>Cucujiformia</taxon>
        <taxon>Tenebrionidae</taxon>
        <taxon>Tenebrio</taxon>
    </lineage>
</organism>
<dbReference type="GO" id="GO:1990904">
    <property type="term" value="C:ribonucleoprotein complex"/>
    <property type="evidence" value="ECO:0007669"/>
    <property type="project" value="UniProtKB-KW"/>
</dbReference>
<feature type="region of interest" description="Disordered" evidence="4">
    <location>
        <begin position="328"/>
        <end position="350"/>
    </location>
</feature>
<sequence length="350" mass="40475">MSFIASRILANNSVLSWSRIFSEPSCIPVRNYAARRGTRERKMKKKVKKEEEVKVKFIPHNERDKEKLLAARPKLKFDDSWKGLPIDDVYSMKYYRWKIYPFEEAVQCHRETHHPDMYNEPNASLHVHIELNMQGEKKTRFVENFNRIAAVPFKFDHGEERTIVAFSKDVAVQKEALDAGAELAGGVDLIKQIQSGAVLLQNFQFIIAHPDILPELVPLRGLMRRRFPNPKSGTLDVDLNTVTKRFIHGVSYSAKKDEVEKDFGLVETIIGTLDMDSKHLEANFAALIEDLNSVRPKREGDFISRCLLWSPPSRERFKVDHKLYIKSEEKEKPARENEEEDDDLGERVAL</sequence>
<dbReference type="Pfam" id="PF00687">
    <property type="entry name" value="Ribosomal_L1"/>
    <property type="match status" value="1"/>
</dbReference>
<reference evidence="5" key="1">
    <citation type="journal article" date="2020" name="J Insects Food Feed">
        <title>The yellow mealworm (Tenebrio molitor) genome: a resource for the emerging insects as food and feed industry.</title>
        <authorList>
            <person name="Eriksson T."/>
            <person name="Andere A."/>
            <person name="Kelstrup H."/>
            <person name="Emery V."/>
            <person name="Picard C."/>
        </authorList>
    </citation>
    <scope>NUCLEOTIDE SEQUENCE</scope>
    <source>
        <strain evidence="5">Stoneville</strain>
        <tissue evidence="5">Whole head</tissue>
    </source>
</reference>